<accession>A0A8K0MIZ8</accession>
<evidence type="ECO:0000256" key="9">
    <source>
        <dbReference type="ARBA" id="ARBA00022737"/>
    </source>
</evidence>
<evidence type="ECO:0000256" key="15">
    <source>
        <dbReference type="ARBA" id="ARBA00023157"/>
    </source>
</evidence>
<evidence type="ECO:0000256" key="1">
    <source>
        <dbReference type="ARBA" id="ARBA00004251"/>
    </source>
</evidence>
<dbReference type="FunFam" id="2.90.10.10:FF:000025">
    <property type="entry name" value="G-type lectin S-receptor-like serine/threonine-protein kinase"/>
    <property type="match status" value="1"/>
</dbReference>
<feature type="domain" description="Bulb-type lectin" evidence="21">
    <location>
        <begin position="21"/>
        <end position="153"/>
    </location>
</feature>
<dbReference type="Gene3D" id="2.90.10.10">
    <property type="entry name" value="Bulb-type lectin domain"/>
    <property type="match status" value="2"/>
</dbReference>
<dbReference type="GO" id="GO:0005886">
    <property type="term" value="C:plasma membrane"/>
    <property type="evidence" value="ECO:0007669"/>
    <property type="project" value="UniProtKB-SubCell"/>
</dbReference>
<keyword evidence="6" id="KW-0812">Transmembrane</keyword>
<feature type="domain" description="Bulb-type lectin" evidence="21">
    <location>
        <begin position="155"/>
        <end position="272"/>
    </location>
</feature>
<dbReference type="SMART" id="SM00108">
    <property type="entry name" value="B_lectin"/>
    <property type="match status" value="1"/>
</dbReference>
<proteinExistence type="predicted"/>
<feature type="chain" id="PRO_5035418838" description="non-specific serine/threonine protein kinase" evidence="20">
    <location>
        <begin position="28"/>
        <end position="418"/>
    </location>
</feature>
<comment type="subcellular location">
    <subcellularLocation>
        <location evidence="1">Cell membrane</location>
        <topology evidence="1">Single-pass type I membrane protein</topology>
    </subcellularLocation>
</comment>
<keyword evidence="23" id="KW-1185">Reference proteome</keyword>
<dbReference type="GO" id="GO:0048544">
    <property type="term" value="P:recognition of pollen"/>
    <property type="evidence" value="ECO:0007669"/>
    <property type="project" value="InterPro"/>
</dbReference>
<evidence type="ECO:0000256" key="14">
    <source>
        <dbReference type="ARBA" id="ARBA00023136"/>
    </source>
</evidence>
<evidence type="ECO:0000256" key="13">
    <source>
        <dbReference type="ARBA" id="ARBA00022989"/>
    </source>
</evidence>
<keyword evidence="4" id="KW-0723">Serine/threonine-protein kinase</keyword>
<evidence type="ECO:0000256" key="12">
    <source>
        <dbReference type="ARBA" id="ARBA00022840"/>
    </source>
</evidence>
<evidence type="ECO:0000313" key="23">
    <source>
        <dbReference type="Proteomes" id="UP000796880"/>
    </source>
</evidence>
<protein>
    <recommendedName>
        <fullName evidence="2">non-specific serine/threonine protein kinase</fullName>
        <ecNumber evidence="2">2.7.11.1</ecNumber>
    </recommendedName>
</protein>
<keyword evidence="3" id="KW-1003">Cell membrane</keyword>
<evidence type="ECO:0000256" key="2">
    <source>
        <dbReference type="ARBA" id="ARBA00012513"/>
    </source>
</evidence>
<evidence type="ECO:0000256" key="8">
    <source>
        <dbReference type="ARBA" id="ARBA00022734"/>
    </source>
</evidence>
<evidence type="ECO:0000313" key="22">
    <source>
        <dbReference type="EMBL" id="KAF3447365.1"/>
    </source>
</evidence>
<keyword evidence="10" id="KW-0547">Nucleotide-binding</keyword>
<dbReference type="Proteomes" id="UP000796880">
    <property type="component" value="Unassembled WGS sequence"/>
</dbReference>
<dbReference type="EC" id="2.7.11.1" evidence="2"/>
<dbReference type="Pfam" id="PF00954">
    <property type="entry name" value="S_locus_glycop"/>
    <property type="match status" value="1"/>
</dbReference>
<keyword evidence="17" id="KW-0325">Glycoprotein</keyword>
<keyword evidence="11" id="KW-0418">Kinase</keyword>
<dbReference type="AlphaFoldDB" id="A0A8K0MIZ8"/>
<keyword evidence="13" id="KW-1133">Transmembrane helix</keyword>
<dbReference type="PANTHER" id="PTHR47974:SF24">
    <property type="entry name" value="RECEPTOR-LIKE SERINE_THREONINE-PROTEIN KINASE"/>
    <property type="match status" value="1"/>
</dbReference>
<organism evidence="22 23">
    <name type="scientific">Rhamnella rubrinervis</name>
    <dbReference type="NCBI Taxonomy" id="2594499"/>
    <lineage>
        <taxon>Eukaryota</taxon>
        <taxon>Viridiplantae</taxon>
        <taxon>Streptophyta</taxon>
        <taxon>Embryophyta</taxon>
        <taxon>Tracheophyta</taxon>
        <taxon>Spermatophyta</taxon>
        <taxon>Magnoliopsida</taxon>
        <taxon>eudicotyledons</taxon>
        <taxon>Gunneridae</taxon>
        <taxon>Pentapetalae</taxon>
        <taxon>rosids</taxon>
        <taxon>fabids</taxon>
        <taxon>Rosales</taxon>
        <taxon>Rhamnaceae</taxon>
        <taxon>rhamnoid group</taxon>
        <taxon>Rhamneae</taxon>
        <taxon>Rhamnella</taxon>
    </lineage>
</organism>
<keyword evidence="14" id="KW-0472">Membrane</keyword>
<evidence type="ECO:0000256" key="3">
    <source>
        <dbReference type="ARBA" id="ARBA00022475"/>
    </source>
</evidence>
<comment type="catalytic activity">
    <reaction evidence="19">
        <text>L-seryl-[protein] + ATP = O-phospho-L-seryl-[protein] + ADP + H(+)</text>
        <dbReference type="Rhea" id="RHEA:17989"/>
        <dbReference type="Rhea" id="RHEA-COMP:9863"/>
        <dbReference type="Rhea" id="RHEA-COMP:11604"/>
        <dbReference type="ChEBI" id="CHEBI:15378"/>
        <dbReference type="ChEBI" id="CHEBI:29999"/>
        <dbReference type="ChEBI" id="CHEBI:30616"/>
        <dbReference type="ChEBI" id="CHEBI:83421"/>
        <dbReference type="ChEBI" id="CHEBI:456216"/>
        <dbReference type="EC" id="2.7.11.1"/>
    </reaction>
</comment>
<keyword evidence="15" id="KW-1015">Disulfide bond</keyword>
<evidence type="ECO:0000256" key="6">
    <source>
        <dbReference type="ARBA" id="ARBA00022692"/>
    </source>
</evidence>
<dbReference type="GO" id="GO:0004674">
    <property type="term" value="F:protein serine/threonine kinase activity"/>
    <property type="evidence" value="ECO:0007669"/>
    <property type="project" value="UniProtKB-KW"/>
</dbReference>
<evidence type="ECO:0000256" key="18">
    <source>
        <dbReference type="ARBA" id="ARBA00047899"/>
    </source>
</evidence>
<dbReference type="OrthoDB" id="1918782at2759"/>
<evidence type="ECO:0000256" key="11">
    <source>
        <dbReference type="ARBA" id="ARBA00022777"/>
    </source>
</evidence>
<name>A0A8K0MIZ8_9ROSA</name>
<reference evidence="22" key="1">
    <citation type="submission" date="2020-03" db="EMBL/GenBank/DDBJ databases">
        <title>A high-quality chromosome-level genome assembly of a woody plant with both climbing and erect habits, Rhamnella rubrinervis.</title>
        <authorList>
            <person name="Lu Z."/>
            <person name="Yang Y."/>
            <person name="Zhu X."/>
            <person name="Sun Y."/>
        </authorList>
    </citation>
    <scope>NUCLEOTIDE SEQUENCE</scope>
    <source>
        <strain evidence="22">BYM</strain>
        <tissue evidence="22">Leaf</tissue>
    </source>
</reference>
<evidence type="ECO:0000256" key="5">
    <source>
        <dbReference type="ARBA" id="ARBA00022679"/>
    </source>
</evidence>
<keyword evidence="8" id="KW-0430">Lectin</keyword>
<gene>
    <name evidence="22" type="ORF">FNV43_RR12551</name>
</gene>
<evidence type="ECO:0000259" key="21">
    <source>
        <dbReference type="PROSITE" id="PS50927"/>
    </source>
</evidence>
<evidence type="ECO:0000256" key="19">
    <source>
        <dbReference type="ARBA" id="ARBA00048679"/>
    </source>
</evidence>
<dbReference type="Pfam" id="PF01453">
    <property type="entry name" value="B_lectin"/>
    <property type="match status" value="1"/>
</dbReference>
<dbReference type="InterPro" id="IPR036426">
    <property type="entry name" value="Bulb-type_lectin_dom_sf"/>
</dbReference>
<sequence>MSFGLLFHVQSKLLLLWLFLFLCSVSAATITPGSSLYASNPNENWSSQNRTFFLGFLPSDPPTSPPSFTAAIFYAGGIPIWSAVDSSGGPASVDSGGALHFLSSGSLRLVNRSNATVWDSNTEGLGVNSALLDEFGNLVLRNGSASVWSTFDNPVDSIVPLQNFTVGQILRSGLYSLRLLKNGNLTLYWNNTIEYWNQGISSFNGTLTSPTLGLQSIGILSISDPKLSTPSIVAYSSDYAEGSDILRFLKLDSDGNLRIYSTARGSGTKTERWAAVTDQCQVFGYCGNMGICSYNDESNPVCGCPSLNFDPVDHKDRRKGCKRKVEIRDCPENATMLELEHTRFLTYVPEADSQVFFVGITACSLNCLVSRSCEASTSLKDGTGLCFFKQSGFVSGYQSPAMPSSSYVKVCGPVIPNP</sequence>
<keyword evidence="5" id="KW-0808">Transferase</keyword>
<keyword evidence="7 20" id="KW-0732">Signal</keyword>
<keyword evidence="16" id="KW-0675">Receptor</keyword>
<keyword evidence="9" id="KW-0677">Repeat</keyword>
<evidence type="ECO:0000256" key="17">
    <source>
        <dbReference type="ARBA" id="ARBA00023180"/>
    </source>
</evidence>
<dbReference type="GO" id="GO:0030246">
    <property type="term" value="F:carbohydrate binding"/>
    <property type="evidence" value="ECO:0007669"/>
    <property type="project" value="UniProtKB-KW"/>
</dbReference>
<dbReference type="FunFam" id="2.90.10.10:FF:000016">
    <property type="entry name" value="G-type lectin S-receptor-like serine/threonine-protein kinase"/>
    <property type="match status" value="1"/>
</dbReference>
<evidence type="ECO:0000256" key="16">
    <source>
        <dbReference type="ARBA" id="ARBA00023170"/>
    </source>
</evidence>
<dbReference type="GO" id="GO:0005524">
    <property type="term" value="F:ATP binding"/>
    <property type="evidence" value="ECO:0007669"/>
    <property type="project" value="UniProtKB-KW"/>
</dbReference>
<evidence type="ECO:0000256" key="10">
    <source>
        <dbReference type="ARBA" id="ARBA00022741"/>
    </source>
</evidence>
<comment type="catalytic activity">
    <reaction evidence="18">
        <text>L-threonyl-[protein] + ATP = O-phospho-L-threonyl-[protein] + ADP + H(+)</text>
        <dbReference type="Rhea" id="RHEA:46608"/>
        <dbReference type="Rhea" id="RHEA-COMP:11060"/>
        <dbReference type="Rhea" id="RHEA-COMP:11605"/>
        <dbReference type="ChEBI" id="CHEBI:15378"/>
        <dbReference type="ChEBI" id="CHEBI:30013"/>
        <dbReference type="ChEBI" id="CHEBI:30616"/>
        <dbReference type="ChEBI" id="CHEBI:61977"/>
        <dbReference type="ChEBI" id="CHEBI:456216"/>
        <dbReference type="EC" id="2.7.11.1"/>
    </reaction>
</comment>
<evidence type="ECO:0000256" key="4">
    <source>
        <dbReference type="ARBA" id="ARBA00022527"/>
    </source>
</evidence>
<evidence type="ECO:0000256" key="7">
    <source>
        <dbReference type="ARBA" id="ARBA00022729"/>
    </source>
</evidence>
<dbReference type="InterPro" id="IPR000858">
    <property type="entry name" value="S_locus_glycoprot_dom"/>
</dbReference>
<dbReference type="PROSITE" id="PS50927">
    <property type="entry name" value="BULB_LECTIN"/>
    <property type="match status" value="2"/>
</dbReference>
<dbReference type="InterPro" id="IPR001480">
    <property type="entry name" value="Bulb-type_lectin_dom"/>
</dbReference>
<feature type="signal peptide" evidence="20">
    <location>
        <begin position="1"/>
        <end position="27"/>
    </location>
</feature>
<keyword evidence="12" id="KW-0067">ATP-binding</keyword>
<evidence type="ECO:0000256" key="20">
    <source>
        <dbReference type="SAM" id="SignalP"/>
    </source>
</evidence>
<dbReference type="SUPFAM" id="SSF51110">
    <property type="entry name" value="alpha-D-mannose-specific plant lectins"/>
    <property type="match status" value="2"/>
</dbReference>
<dbReference type="PANTHER" id="PTHR47974">
    <property type="entry name" value="OS07G0415500 PROTEIN"/>
    <property type="match status" value="1"/>
</dbReference>
<dbReference type="EMBL" id="VOIH02000005">
    <property type="protein sequence ID" value="KAF3447365.1"/>
    <property type="molecule type" value="Genomic_DNA"/>
</dbReference>
<comment type="caution">
    <text evidence="22">The sequence shown here is derived from an EMBL/GenBank/DDBJ whole genome shotgun (WGS) entry which is preliminary data.</text>
</comment>